<keyword evidence="1" id="KW-0812">Transmembrane</keyword>
<gene>
    <name evidence="2" type="ORF">K9U37_01065</name>
</gene>
<evidence type="ECO:0000256" key="1">
    <source>
        <dbReference type="SAM" id="Phobius"/>
    </source>
</evidence>
<comment type="caution">
    <text evidence="2">The sequence shown here is derived from an EMBL/GenBank/DDBJ whole genome shotgun (WGS) entry which is preliminary data.</text>
</comment>
<feature type="transmembrane region" description="Helical" evidence="1">
    <location>
        <begin position="68"/>
        <end position="89"/>
    </location>
</feature>
<protein>
    <submittedName>
        <fullName evidence="2">Holin</fullName>
    </submittedName>
</protein>
<evidence type="ECO:0000313" key="3">
    <source>
        <dbReference type="Proteomes" id="UP001139068"/>
    </source>
</evidence>
<dbReference type="RefSeq" id="WP_243070139.1">
    <property type="nucleotide sequence ID" value="NZ_JAIVFL010000001.1"/>
</dbReference>
<name>A0ABS9YQT7_9MYCO</name>
<keyword evidence="3" id="KW-1185">Reference proteome</keyword>
<proteinExistence type="predicted"/>
<dbReference type="Proteomes" id="UP001139068">
    <property type="component" value="Unassembled WGS sequence"/>
</dbReference>
<sequence>MIPLPRAWLLTSALLVGCATGLVAAVVTTLLVKASIRPDLVVALVVGVPSAVGMLTILLSGRRWITTVGAFILAVAPGWLGTLVLIQVVSGG</sequence>
<dbReference type="InterPro" id="IPR031614">
    <property type="entry name" value="Holin_9"/>
</dbReference>
<keyword evidence="1" id="KW-1133">Transmembrane helix</keyword>
<reference evidence="2" key="1">
    <citation type="journal article" date="2022" name="ISME J.">
        <title>Identification of active gaseous-alkane degraders at natural gas seeps.</title>
        <authorList>
            <person name="Farhan Ul Haque M."/>
            <person name="Hernandez M."/>
            <person name="Crombie A.T."/>
            <person name="Murrell J.C."/>
        </authorList>
    </citation>
    <scope>NUCLEOTIDE SEQUENCE</scope>
    <source>
        <strain evidence="2">ANDR5</strain>
    </source>
</reference>
<evidence type="ECO:0000313" key="2">
    <source>
        <dbReference type="EMBL" id="MCI4673621.1"/>
    </source>
</evidence>
<accession>A0ABS9YQT7</accession>
<feature type="transmembrane region" description="Helical" evidence="1">
    <location>
        <begin position="40"/>
        <end position="61"/>
    </location>
</feature>
<dbReference type="PROSITE" id="PS51257">
    <property type="entry name" value="PROKAR_LIPOPROTEIN"/>
    <property type="match status" value="1"/>
</dbReference>
<organism evidence="2 3">
    <name type="scientific">Candidatus Mycolicibacterium alkanivorans</name>
    <dbReference type="NCBI Taxonomy" id="2954114"/>
    <lineage>
        <taxon>Bacteria</taxon>
        <taxon>Bacillati</taxon>
        <taxon>Actinomycetota</taxon>
        <taxon>Actinomycetes</taxon>
        <taxon>Mycobacteriales</taxon>
        <taxon>Mycobacteriaceae</taxon>
        <taxon>Mycolicibacterium</taxon>
    </lineage>
</organism>
<keyword evidence="1" id="KW-0472">Membrane</keyword>
<dbReference type="EMBL" id="JAIVFL010000001">
    <property type="protein sequence ID" value="MCI4673621.1"/>
    <property type="molecule type" value="Genomic_DNA"/>
</dbReference>
<dbReference type="Pfam" id="PF16936">
    <property type="entry name" value="Holin_9"/>
    <property type="match status" value="1"/>
</dbReference>